<keyword evidence="4" id="KW-0119">Carbohydrate metabolism</keyword>
<evidence type="ECO:0000256" key="3">
    <source>
        <dbReference type="ARBA" id="ARBA00023001"/>
    </source>
</evidence>
<dbReference type="AlphaFoldDB" id="Q482D8"/>
<evidence type="ECO:0000313" key="9">
    <source>
        <dbReference type="EMBL" id="AAZ27892.1"/>
    </source>
</evidence>
<keyword evidence="6" id="KW-0624">Polysaccharide degradation</keyword>
<comment type="similarity">
    <text evidence="1 7">Belongs to the glycosyl hydrolase 5 (cellulase A) family.</text>
</comment>
<accession>Q482D8</accession>
<proteinExistence type="inferred from homology"/>
<evidence type="ECO:0000259" key="8">
    <source>
        <dbReference type="Pfam" id="PF00150"/>
    </source>
</evidence>
<keyword evidence="2 7" id="KW-0378">Hydrolase</keyword>
<evidence type="ECO:0000256" key="7">
    <source>
        <dbReference type="RuleBase" id="RU361153"/>
    </source>
</evidence>
<dbReference type="SUPFAM" id="SSF51445">
    <property type="entry name" value="(Trans)glycosidases"/>
    <property type="match status" value="1"/>
</dbReference>
<dbReference type="EMBL" id="CP000083">
    <property type="protein sequence ID" value="AAZ27892.1"/>
    <property type="molecule type" value="Genomic_DNA"/>
</dbReference>
<feature type="domain" description="Glycoside hydrolase family 5" evidence="8">
    <location>
        <begin position="72"/>
        <end position="306"/>
    </location>
</feature>
<evidence type="ECO:0000256" key="1">
    <source>
        <dbReference type="ARBA" id="ARBA00005641"/>
    </source>
</evidence>
<gene>
    <name evidence="9" type="ordered locus">CPS_2362</name>
</gene>
<dbReference type="GO" id="GO:0008422">
    <property type="term" value="F:beta-glucosidase activity"/>
    <property type="evidence" value="ECO:0007669"/>
    <property type="project" value="TreeGrafter"/>
</dbReference>
<name>Q482D8_COLP3</name>
<dbReference type="InterPro" id="IPR017853">
    <property type="entry name" value="GH"/>
</dbReference>
<dbReference type="GO" id="GO:0005576">
    <property type="term" value="C:extracellular region"/>
    <property type="evidence" value="ECO:0007669"/>
    <property type="project" value="TreeGrafter"/>
</dbReference>
<dbReference type="Pfam" id="PF00150">
    <property type="entry name" value="Cellulase"/>
    <property type="match status" value="1"/>
</dbReference>
<dbReference type="InterPro" id="IPR001547">
    <property type="entry name" value="Glyco_hydro_5"/>
</dbReference>
<dbReference type="Gene3D" id="3.20.20.80">
    <property type="entry name" value="Glycosidases"/>
    <property type="match status" value="1"/>
</dbReference>
<dbReference type="PANTHER" id="PTHR31297:SF41">
    <property type="entry name" value="ENDOGLUCANASE, PUTATIVE (AFU_ORTHOLOGUE AFUA_5G01830)-RELATED"/>
    <property type="match status" value="1"/>
</dbReference>
<evidence type="ECO:0000256" key="5">
    <source>
        <dbReference type="ARBA" id="ARBA00023295"/>
    </source>
</evidence>
<dbReference type="InterPro" id="IPR050386">
    <property type="entry name" value="Glycosyl_hydrolase_5"/>
</dbReference>
<dbReference type="KEGG" id="cps:CPS_2362"/>
<keyword evidence="5 7" id="KW-0326">Glycosidase</keyword>
<dbReference type="STRING" id="167879.CPS_2362"/>
<evidence type="ECO:0000256" key="6">
    <source>
        <dbReference type="ARBA" id="ARBA00023326"/>
    </source>
</evidence>
<reference evidence="9" key="1">
    <citation type="journal article" date="2005" name="Proc. Natl. Acad. Sci. U.S.A.">
        <title>The psychrophilic lifestyle as revealed by the genome sequence of Colwellia psychrerythraea 34H through genomic and proteomic analyses.</title>
        <authorList>
            <person name="Methe B.A."/>
            <person name="Nelson K.E."/>
            <person name="Deming J.W."/>
            <person name="Momen B."/>
            <person name="Melamud E."/>
            <person name="Zhang X."/>
            <person name="Moult J."/>
            <person name="Madupu R."/>
            <person name="Nelson W.C."/>
            <person name="Dodson R.J."/>
            <person name="Brinkac L.M."/>
            <person name="Daugherty S.C."/>
            <person name="Durkin A.S."/>
            <person name="DeBoy R.T."/>
            <person name="Kolonay J.F."/>
            <person name="Sullivan S.A."/>
            <person name="Zhou L."/>
            <person name="Davidsen T.M."/>
            <person name="Wu M."/>
            <person name="Huston A.L."/>
            <person name="Lewis M."/>
            <person name="Weaver B."/>
            <person name="Weidman J.F."/>
            <person name="Khouri H."/>
            <person name="Utterback T.R."/>
            <person name="Feldblyum T.V."/>
            <person name="Fraser C.M."/>
        </authorList>
    </citation>
    <scope>NUCLEOTIDE SEQUENCE [LARGE SCALE GENOMIC DNA]</scope>
    <source>
        <strain evidence="9">34H</strain>
    </source>
</reference>
<dbReference type="RefSeq" id="WP_011043174.1">
    <property type="nucleotide sequence ID" value="NC_003910.7"/>
</dbReference>
<dbReference type="Proteomes" id="UP000000547">
    <property type="component" value="Chromosome"/>
</dbReference>
<dbReference type="GO" id="GO:0030245">
    <property type="term" value="P:cellulose catabolic process"/>
    <property type="evidence" value="ECO:0007669"/>
    <property type="project" value="UniProtKB-KW"/>
</dbReference>
<dbReference type="GO" id="GO:0009986">
    <property type="term" value="C:cell surface"/>
    <property type="evidence" value="ECO:0007669"/>
    <property type="project" value="TreeGrafter"/>
</dbReference>
<keyword evidence="3" id="KW-0136">Cellulose degradation</keyword>
<sequence>MTNVQKSRFTKKLSLTTKAISFVLLASYGTLSHGEVLNSQTPITPQDMVKLMKAGVDSTWSEVPNKIEDYTAVATVEFADKGFKHIRLRIANDSPTAVFTFLDEQIQDALDNGMIPIIANQSHTFEDNPTESTQAAWVQWWEDIAVHYKDYPYELMFDLIVEIAASSPLSDEPINQLNEAYEQAVTAIRGTGGKNDERIVIFSAHKRSDPTRMDQLDIPTAGNDYLIGEFHEGYASGPSTDPTNPHYYWDGGAAEITLMTERADAAVAWSVDTGIPIWEGAWMAGNYNKGDDYDNARQIAFVKDFVGVLNDRNIPHAVNATKKFYDVSINEWTTLEPVADAIIALVPADIVEQIIFSDDFESGTLSDWAVSGVSGDATLSSAFEGSYGAKLTNTSRMKTTISTAAYSAATLSFSVKTNGLDSGESLKAEYSIDGGSLFITLGETTVSEWEDYSFTLPSDALGLDNLVIKLVLKANKNSENAYIDNVIITGE</sequence>
<evidence type="ECO:0000256" key="2">
    <source>
        <dbReference type="ARBA" id="ARBA00022801"/>
    </source>
</evidence>
<organism evidence="9 10">
    <name type="scientific">Colwellia psychrerythraea (strain 34H / ATCC BAA-681)</name>
    <name type="common">Vibrio psychroerythus</name>
    <dbReference type="NCBI Taxonomy" id="167879"/>
    <lineage>
        <taxon>Bacteria</taxon>
        <taxon>Pseudomonadati</taxon>
        <taxon>Pseudomonadota</taxon>
        <taxon>Gammaproteobacteria</taxon>
        <taxon>Alteromonadales</taxon>
        <taxon>Colwelliaceae</taxon>
        <taxon>Colwellia</taxon>
    </lineage>
</organism>
<dbReference type="Gene3D" id="2.60.120.260">
    <property type="entry name" value="Galactose-binding domain-like"/>
    <property type="match status" value="1"/>
</dbReference>
<dbReference type="HOGENOM" id="CLU_555188_0_0_6"/>
<dbReference type="PANTHER" id="PTHR31297">
    <property type="entry name" value="GLUCAN ENDO-1,6-BETA-GLUCOSIDASE B"/>
    <property type="match status" value="1"/>
</dbReference>
<evidence type="ECO:0000256" key="4">
    <source>
        <dbReference type="ARBA" id="ARBA00023277"/>
    </source>
</evidence>
<protein>
    <submittedName>
        <fullName evidence="9">Glycosyl hydrolase, family 5</fullName>
    </submittedName>
</protein>
<evidence type="ECO:0000313" key="10">
    <source>
        <dbReference type="Proteomes" id="UP000000547"/>
    </source>
</evidence>